<evidence type="ECO:0000313" key="2">
    <source>
        <dbReference type="EMBL" id="KAJ8994500.1"/>
    </source>
</evidence>
<feature type="transmembrane region" description="Helical" evidence="1">
    <location>
        <begin position="52"/>
        <end position="72"/>
    </location>
</feature>
<keyword evidence="1" id="KW-0472">Membrane</keyword>
<name>A0AAN6IX53_EXODE</name>
<evidence type="ECO:0000313" key="3">
    <source>
        <dbReference type="Proteomes" id="UP001161757"/>
    </source>
</evidence>
<dbReference type="AlphaFoldDB" id="A0AAN6IX53"/>
<proteinExistence type="predicted"/>
<reference evidence="2" key="1">
    <citation type="submission" date="2023-01" db="EMBL/GenBank/DDBJ databases">
        <title>Exophiala dermititidis isolated from Cystic Fibrosis Patient.</title>
        <authorList>
            <person name="Kurbessoian T."/>
            <person name="Crocker A."/>
            <person name="Murante D."/>
            <person name="Hogan D.A."/>
            <person name="Stajich J.E."/>
        </authorList>
    </citation>
    <scope>NUCLEOTIDE SEQUENCE</scope>
    <source>
        <strain evidence="2">Ex8</strain>
    </source>
</reference>
<keyword evidence="1" id="KW-1133">Transmembrane helix</keyword>
<comment type="caution">
    <text evidence="2">The sequence shown here is derived from an EMBL/GenBank/DDBJ whole genome shotgun (WGS) entry which is preliminary data.</text>
</comment>
<evidence type="ECO:0008006" key="4">
    <source>
        <dbReference type="Google" id="ProtNLM"/>
    </source>
</evidence>
<protein>
    <recommendedName>
        <fullName evidence="4">MARVEL domain-containing protein</fullName>
    </recommendedName>
</protein>
<dbReference type="PANTHER" id="PTHR39608:SF1">
    <property type="entry name" value="INTEGRAL MEMBRANE PROTEIN (AFU_ORTHOLOGUE AFUA_5G08640)"/>
    <property type="match status" value="1"/>
</dbReference>
<organism evidence="2 3">
    <name type="scientific">Exophiala dermatitidis</name>
    <name type="common">Black yeast-like fungus</name>
    <name type="synonym">Wangiella dermatitidis</name>
    <dbReference type="NCBI Taxonomy" id="5970"/>
    <lineage>
        <taxon>Eukaryota</taxon>
        <taxon>Fungi</taxon>
        <taxon>Dikarya</taxon>
        <taxon>Ascomycota</taxon>
        <taxon>Pezizomycotina</taxon>
        <taxon>Eurotiomycetes</taxon>
        <taxon>Chaetothyriomycetidae</taxon>
        <taxon>Chaetothyriales</taxon>
        <taxon>Herpotrichiellaceae</taxon>
        <taxon>Exophiala</taxon>
    </lineage>
</organism>
<evidence type="ECO:0000256" key="1">
    <source>
        <dbReference type="SAM" id="Phobius"/>
    </source>
</evidence>
<feature type="transmembrane region" description="Helical" evidence="1">
    <location>
        <begin position="79"/>
        <end position="99"/>
    </location>
</feature>
<dbReference type="EMBL" id="JAJGCB010000002">
    <property type="protein sequence ID" value="KAJ8994500.1"/>
    <property type="molecule type" value="Genomic_DNA"/>
</dbReference>
<gene>
    <name evidence="2" type="ORF">HRR80_001213</name>
</gene>
<dbReference type="Proteomes" id="UP001161757">
    <property type="component" value="Unassembled WGS sequence"/>
</dbReference>
<dbReference type="PANTHER" id="PTHR39608">
    <property type="entry name" value="INTEGRAL MEMBRANE PROTEIN (AFU_ORTHOLOGUE AFUA_5G08640)"/>
    <property type="match status" value="1"/>
</dbReference>
<accession>A0AAN6IX53</accession>
<keyword evidence="1" id="KW-0812">Transmembrane</keyword>
<feature type="transmembrane region" description="Helical" evidence="1">
    <location>
        <begin position="125"/>
        <end position="146"/>
    </location>
</feature>
<sequence length="173" mass="19839">MLDSWHKPSDKVVRNLAKVFYLSEACFAAIVLGIVSWFLSHYEDTPVYPAARLIWTEIIAALAILYCATLVFTFDYYPACFAMINMFFALAFFASFGAVENFDCDDNWMGWRSEYGEPYRPCWRATAAFTFLSGFFWLVSVLLAYWTPINKEPHHILPRKPSHGSSTIASEQV</sequence>
<feature type="transmembrane region" description="Helical" evidence="1">
    <location>
        <begin position="20"/>
        <end position="40"/>
    </location>
</feature>